<accession>A0AAP5AGV8</accession>
<dbReference type="Proteomes" id="UP001226084">
    <property type="component" value="Unassembled WGS sequence"/>
</dbReference>
<protein>
    <recommendedName>
        <fullName evidence="2">DUF4189 domain-containing protein</fullName>
    </recommendedName>
</protein>
<dbReference type="Pfam" id="PF13827">
    <property type="entry name" value="DUF4189"/>
    <property type="match status" value="1"/>
</dbReference>
<reference evidence="3" key="1">
    <citation type="submission" date="2023-07" db="EMBL/GenBank/DDBJ databases">
        <title>Functional and genomic diversity of the sorghum phyllosphere microbiome.</title>
        <authorList>
            <person name="Shade A."/>
        </authorList>
    </citation>
    <scope>NUCLEOTIDE SEQUENCE</scope>
    <source>
        <strain evidence="3">SORGH_AS_0457</strain>
    </source>
</reference>
<evidence type="ECO:0000256" key="1">
    <source>
        <dbReference type="SAM" id="SignalP"/>
    </source>
</evidence>
<sequence>MKRMVCLFVLALASGTAFAEGSCPPGSYPIGGQGVQGCAPIPQTGSGEPRRMVPDGKWETRWGAVAEGKNAADPNGPTATGVAVSQKSKKAATQLALQECKRAGGRECEIRIDYYNQCVALADPTAAARNSGATLSSIVRAETLSQASAMAKQRCEVGGQQCEVIYSACSLSEFKSFR</sequence>
<feature type="signal peptide" evidence="1">
    <location>
        <begin position="1"/>
        <end position="19"/>
    </location>
</feature>
<proteinExistence type="predicted"/>
<dbReference type="RefSeq" id="WP_093535984.1">
    <property type="nucleotide sequence ID" value="NZ_CP118898.1"/>
</dbReference>
<evidence type="ECO:0000313" key="3">
    <source>
        <dbReference type="EMBL" id="MDQ1108339.1"/>
    </source>
</evidence>
<gene>
    <name evidence="3" type="ORF">QE424_001498</name>
</gene>
<dbReference type="EMBL" id="JAUTAS010000001">
    <property type="protein sequence ID" value="MDQ1108339.1"/>
    <property type="molecule type" value="Genomic_DNA"/>
</dbReference>
<dbReference type="AlphaFoldDB" id="A0AAP5AGV8"/>
<dbReference type="InterPro" id="IPR025240">
    <property type="entry name" value="DUF4189"/>
</dbReference>
<evidence type="ECO:0000313" key="4">
    <source>
        <dbReference type="Proteomes" id="UP001226084"/>
    </source>
</evidence>
<keyword evidence="1" id="KW-0732">Signal</keyword>
<feature type="chain" id="PRO_5042901649" description="DUF4189 domain-containing protein" evidence="1">
    <location>
        <begin position="20"/>
        <end position="178"/>
    </location>
</feature>
<organism evidence="3 4">
    <name type="scientific">Stenotrophomonas rhizophila</name>
    <dbReference type="NCBI Taxonomy" id="216778"/>
    <lineage>
        <taxon>Bacteria</taxon>
        <taxon>Pseudomonadati</taxon>
        <taxon>Pseudomonadota</taxon>
        <taxon>Gammaproteobacteria</taxon>
        <taxon>Lysobacterales</taxon>
        <taxon>Lysobacteraceae</taxon>
        <taxon>Stenotrophomonas</taxon>
    </lineage>
</organism>
<feature type="domain" description="DUF4189" evidence="2">
    <location>
        <begin position="62"/>
        <end position="169"/>
    </location>
</feature>
<comment type="caution">
    <text evidence="3">The sequence shown here is derived from an EMBL/GenBank/DDBJ whole genome shotgun (WGS) entry which is preliminary data.</text>
</comment>
<evidence type="ECO:0000259" key="2">
    <source>
        <dbReference type="Pfam" id="PF13827"/>
    </source>
</evidence>
<name>A0AAP5AGV8_9GAMM</name>